<protein>
    <recommendedName>
        <fullName evidence="3">Lipoprotein</fullName>
    </recommendedName>
</protein>
<gene>
    <name evidence="1" type="ORF">CH367_06505</name>
</gene>
<proteinExistence type="predicted"/>
<dbReference type="EMBL" id="NPDS01000002">
    <property type="protein sequence ID" value="PJZ58039.1"/>
    <property type="molecule type" value="Genomic_DNA"/>
</dbReference>
<keyword evidence="2" id="KW-1185">Reference proteome</keyword>
<organism evidence="1 2">
    <name type="scientific">Leptospira barantonii</name>
    <dbReference type="NCBI Taxonomy" id="2023184"/>
    <lineage>
        <taxon>Bacteria</taxon>
        <taxon>Pseudomonadati</taxon>
        <taxon>Spirochaetota</taxon>
        <taxon>Spirochaetia</taxon>
        <taxon>Leptospirales</taxon>
        <taxon>Leptospiraceae</taxon>
        <taxon>Leptospira</taxon>
    </lineage>
</organism>
<dbReference type="PROSITE" id="PS51257">
    <property type="entry name" value="PROKAR_LIPOPROTEIN"/>
    <property type="match status" value="1"/>
</dbReference>
<evidence type="ECO:0008006" key="3">
    <source>
        <dbReference type="Google" id="ProtNLM"/>
    </source>
</evidence>
<accession>A0ABX4NML0</accession>
<sequence>MRKVTLLLLLLTAVFVFGCKGEKIASEDNQTLLNGNWVIDYGCQQDPTPNPVAWLIINNNTVISCMQTTQGAVKGLIVKMSEGNYRFDWPAGPPSTANYPVTQWNLLGVNSPGGTGPNCYSRVRNPANNPPAYCGG</sequence>
<comment type="caution">
    <text evidence="1">The sequence shown here is derived from an EMBL/GenBank/DDBJ whole genome shotgun (WGS) entry which is preliminary data.</text>
</comment>
<name>A0ABX4NML0_9LEPT</name>
<dbReference type="RefSeq" id="WP_100761676.1">
    <property type="nucleotide sequence ID" value="NZ_NPDS01000002.1"/>
</dbReference>
<dbReference type="Proteomes" id="UP000231879">
    <property type="component" value="Unassembled WGS sequence"/>
</dbReference>
<evidence type="ECO:0000313" key="1">
    <source>
        <dbReference type="EMBL" id="PJZ58039.1"/>
    </source>
</evidence>
<reference evidence="1 2" key="1">
    <citation type="submission" date="2017-07" db="EMBL/GenBank/DDBJ databases">
        <title>Leptospira spp. isolated from tropical soils.</title>
        <authorList>
            <person name="Thibeaux R."/>
            <person name="Iraola G."/>
            <person name="Ferres I."/>
            <person name="Bierque E."/>
            <person name="Girault D."/>
            <person name="Soupe-Gilbert M.-E."/>
            <person name="Picardeau M."/>
            <person name="Goarant C."/>
        </authorList>
    </citation>
    <scope>NUCLEOTIDE SEQUENCE [LARGE SCALE GENOMIC DNA]</scope>
    <source>
        <strain evidence="1 2">FH4-C-A1</strain>
    </source>
</reference>
<evidence type="ECO:0000313" key="2">
    <source>
        <dbReference type="Proteomes" id="UP000231879"/>
    </source>
</evidence>